<dbReference type="AlphaFoldDB" id="A0A6A6GKG8"/>
<dbReference type="Proteomes" id="UP000799538">
    <property type="component" value="Unassembled WGS sequence"/>
</dbReference>
<reference evidence="6" key="1">
    <citation type="journal article" date="2020" name="Stud. Mycol.">
        <title>101 Dothideomycetes genomes: A test case for predicting lifestyles and emergence of pathogens.</title>
        <authorList>
            <person name="Haridas S."/>
            <person name="Albert R."/>
            <person name="Binder M."/>
            <person name="Bloem J."/>
            <person name="LaButti K."/>
            <person name="Salamov A."/>
            <person name="Andreopoulos B."/>
            <person name="Baker S."/>
            <person name="Barry K."/>
            <person name="Bills G."/>
            <person name="Bluhm B."/>
            <person name="Cannon C."/>
            <person name="Castanera R."/>
            <person name="Culley D."/>
            <person name="Daum C."/>
            <person name="Ezra D."/>
            <person name="Gonzalez J."/>
            <person name="Henrissat B."/>
            <person name="Kuo A."/>
            <person name="Liang C."/>
            <person name="Lipzen A."/>
            <person name="Lutzoni F."/>
            <person name="Magnuson J."/>
            <person name="Mondo S."/>
            <person name="Nolan M."/>
            <person name="Ohm R."/>
            <person name="Pangilinan J."/>
            <person name="Park H.-J."/>
            <person name="Ramirez L."/>
            <person name="Alfaro M."/>
            <person name="Sun H."/>
            <person name="Tritt A."/>
            <person name="Yoshinaga Y."/>
            <person name="Zwiers L.-H."/>
            <person name="Turgeon B."/>
            <person name="Goodwin S."/>
            <person name="Spatafora J."/>
            <person name="Crous P."/>
            <person name="Grigoriev I."/>
        </authorList>
    </citation>
    <scope>NUCLEOTIDE SEQUENCE [LARGE SCALE GENOMIC DNA]</scope>
    <source>
        <strain evidence="6">CECT 20119</strain>
    </source>
</reference>
<evidence type="ECO:0000313" key="5">
    <source>
        <dbReference type="EMBL" id="KAF2226226.1"/>
    </source>
</evidence>
<evidence type="ECO:0000313" key="6">
    <source>
        <dbReference type="Proteomes" id="UP000799538"/>
    </source>
</evidence>
<organism evidence="5 6">
    <name type="scientific">Elsinoe ampelina</name>
    <dbReference type="NCBI Taxonomy" id="302913"/>
    <lineage>
        <taxon>Eukaryota</taxon>
        <taxon>Fungi</taxon>
        <taxon>Dikarya</taxon>
        <taxon>Ascomycota</taxon>
        <taxon>Pezizomycotina</taxon>
        <taxon>Dothideomycetes</taxon>
        <taxon>Dothideomycetidae</taxon>
        <taxon>Myriangiales</taxon>
        <taxon>Elsinoaceae</taxon>
        <taxon>Elsinoe</taxon>
    </lineage>
</organism>
<comment type="subcellular location">
    <subcellularLocation>
        <location evidence="1">Nucleus</location>
    </subcellularLocation>
</comment>
<dbReference type="GO" id="GO:0000127">
    <property type="term" value="C:transcription factor TFIIIC complex"/>
    <property type="evidence" value="ECO:0007669"/>
    <property type="project" value="TreeGrafter"/>
</dbReference>
<evidence type="ECO:0008006" key="7">
    <source>
        <dbReference type="Google" id="ProtNLM"/>
    </source>
</evidence>
<dbReference type="PANTHER" id="PTHR15052:SF2">
    <property type="entry name" value="GENERAL TRANSCRIPTION FACTOR 3C POLYPEPTIDE 2"/>
    <property type="match status" value="1"/>
</dbReference>
<protein>
    <recommendedName>
        <fullName evidence="7">WD40-repeat-containing domain protein</fullName>
    </recommendedName>
</protein>
<dbReference type="SUPFAM" id="SSF50978">
    <property type="entry name" value="WD40 repeat-like"/>
    <property type="match status" value="1"/>
</dbReference>
<dbReference type="InterPro" id="IPR052416">
    <property type="entry name" value="GTF3C_component"/>
</dbReference>
<evidence type="ECO:0000256" key="3">
    <source>
        <dbReference type="ARBA" id="ARBA00023242"/>
    </source>
</evidence>
<dbReference type="EMBL" id="ML992502">
    <property type="protein sequence ID" value="KAF2226226.1"/>
    <property type="molecule type" value="Genomic_DNA"/>
</dbReference>
<dbReference type="PANTHER" id="PTHR15052">
    <property type="entry name" value="RNA POLYMERASE III TRANSCRIPTION INITIATION FACTOR COMPLEX SUBUNIT"/>
    <property type="match status" value="1"/>
</dbReference>
<accession>A0A6A6GKG8</accession>
<dbReference type="GO" id="GO:0005634">
    <property type="term" value="C:nucleus"/>
    <property type="evidence" value="ECO:0007669"/>
    <property type="project" value="UniProtKB-SubCell"/>
</dbReference>
<keyword evidence="6" id="KW-1185">Reference proteome</keyword>
<dbReference type="OrthoDB" id="4703at2759"/>
<feature type="region of interest" description="Disordered" evidence="4">
    <location>
        <begin position="476"/>
        <end position="502"/>
    </location>
</feature>
<keyword evidence="3" id="KW-0539">Nucleus</keyword>
<evidence type="ECO:0000256" key="4">
    <source>
        <dbReference type="SAM" id="MobiDB-lite"/>
    </source>
</evidence>
<feature type="compositionally biased region" description="Polar residues" evidence="4">
    <location>
        <begin position="486"/>
        <end position="501"/>
    </location>
</feature>
<gene>
    <name evidence="5" type="ORF">BDZ85DRAFT_190524</name>
</gene>
<sequence>MQNVYRWKAESVLPSRKANNAGFGGYHRSFYEKDANRKREMEQDWKWYDDSGGKDAFRQHQQFTELDEAVGSAYLVEDKTPLSLVLGPYGNQHMFKLPSLSAMAIDEPFMAESEDGRTYKRKPTERSGWIVNIGERIQTLGWAPNQDDDIQYLALATMTMETAVEPDLPSAFVAQATPKKSAIQIWSFRRSADGYFDQTTPPKLCQVICSEFGDVRLLKWCKAPRQHKVGNEAAKDLGLLAGIWGDGHIRVLDITVPTPDSPTQYLHLDSVAFHTRPPDAVFSSLSWVSAHSIIGATSNGAMALFSLPPSLGTDPATPIVSSPLQSTYITTITTCYPSRPHIVLSTCLAGYLSMTDLTRVTTSAGINPSNTVLSPRSRIGRQTMTWHDWSQMLVTIDDNQTLQGLPLRRFYGYSGLGRVRAGVVTIAPSECHPFIAAGQVNGEVSTTNIMRKVSNSKETLVVGRWFQHTWRRTETPKLKLPGGNEQEGTSEGQTIEETQGPTKADKGVARFVEGFKPELSMILKPTDSRNPTLFTTIHEAQTAITEVAWNPNLRCGGWIAAGTASGLLRVEDLGIP</sequence>
<name>A0A6A6GKG8_9PEZI</name>
<keyword evidence="2" id="KW-0804">Transcription</keyword>
<evidence type="ECO:0000256" key="2">
    <source>
        <dbReference type="ARBA" id="ARBA00023163"/>
    </source>
</evidence>
<evidence type="ECO:0000256" key="1">
    <source>
        <dbReference type="ARBA" id="ARBA00004123"/>
    </source>
</evidence>
<dbReference type="GO" id="GO:0006383">
    <property type="term" value="P:transcription by RNA polymerase III"/>
    <property type="evidence" value="ECO:0007669"/>
    <property type="project" value="TreeGrafter"/>
</dbReference>
<dbReference type="InterPro" id="IPR036322">
    <property type="entry name" value="WD40_repeat_dom_sf"/>
</dbReference>
<proteinExistence type="predicted"/>